<comment type="function">
    <text evidence="16">Catalyzes the phosphorylation of pantothenate (Pan), the first step in CoA biosynthesis.</text>
</comment>
<reference evidence="17" key="1">
    <citation type="journal article" date="2020" name="mSystems">
        <title>Genome- and Community-Level Interaction Insights into Carbon Utilization and Element Cycling Functions of Hydrothermarchaeota in Hydrothermal Sediment.</title>
        <authorList>
            <person name="Zhou Z."/>
            <person name="Liu Y."/>
            <person name="Xu W."/>
            <person name="Pan J."/>
            <person name="Luo Z.H."/>
            <person name="Li M."/>
        </authorList>
    </citation>
    <scope>NUCLEOTIDE SEQUENCE [LARGE SCALE GENOMIC DNA]</scope>
    <source>
        <strain evidence="17">HyVt-527</strain>
    </source>
</reference>
<evidence type="ECO:0000256" key="13">
    <source>
        <dbReference type="ARBA" id="ARBA00022993"/>
    </source>
</evidence>
<feature type="binding site" evidence="16">
    <location>
        <position position="132"/>
    </location>
    <ligand>
        <name>ATP</name>
        <dbReference type="ChEBI" id="CHEBI:30616"/>
    </ligand>
</feature>
<keyword evidence="16" id="KW-0479">Metal-binding</keyword>
<feature type="binding site" evidence="16">
    <location>
        <position position="184"/>
    </location>
    <ligand>
        <name>substrate</name>
    </ligand>
</feature>
<dbReference type="GO" id="GO:0015937">
    <property type="term" value="P:coenzyme A biosynthetic process"/>
    <property type="evidence" value="ECO:0007669"/>
    <property type="project" value="UniProtKB-UniRule"/>
</dbReference>
<comment type="subunit">
    <text evidence="5 16">Homodimer.</text>
</comment>
<dbReference type="GO" id="GO:0005524">
    <property type="term" value="F:ATP binding"/>
    <property type="evidence" value="ECO:0007669"/>
    <property type="project" value="UniProtKB-UniRule"/>
</dbReference>
<evidence type="ECO:0000256" key="15">
    <source>
        <dbReference type="ARBA" id="ARBA00040883"/>
    </source>
</evidence>
<evidence type="ECO:0000256" key="16">
    <source>
        <dbReference type="HAMAP-Rule" id="MF_01274"/>
    </source>
</evidence>
<evidence type="ECO:0000256" key="6">
    <source>
        <dbReference type="ARBA" id="ARBA00012102"/>
    </source>
</evidence>
<dbReference type="GO" id="GO:0005737">
    <property type="term" value="C:cytoplasm"/>
    <property type="evidence" value="ECO:0007669"/>
    <property type="project" value="UniProtKB-SubCell"/>
</dbReference>
<evidence type="ECO:0000256" key="1">
    <source>
        <dbReference type="ARBA" id="ARBA00001206"/>
    </source>
</evidence>
<comment type="caution">
    <text evidence="17">The sequence shown here is derived from an EMBL/GenBank/DDBJ whole genome shotgun (WGS) entry which is preliminary data.</text>
</comment>
<keyword evidence="13 16" id="KW-0173">Coenzyme A biosynthesis</keyword>
<keyword evidence="10 16" id="KW-0418">Kinase</keyword>
<evidence type="ECO:0000256" key="7">
    <source>
        <dbReference type="ARBA" id="ARBA00022490"/>
    </source>
</evidence>
<comment type="cofactor">
    <cofactor evidence="16">
        <name>NH4(+)</name>
        <dbReference type="ChEBI" id="CHEBI:28938"/>
    </cofactor>
    <cofactor evidence="16">
        <name>K(+)</name>
        <dbReference type="ChEBI" id="CHEBI:29103"/>
    </cofactor>
    <text evidence="16">A monovalent cation. Ammonium or potassium.</text>
</comment>
<dbReference type="InterPro" id="IPR043129">
    <property type="entry name" value="ATPase_NBD"/>
</dbReference>
<dbReference type="Gene3D" id="3.30.420.40">
    <property type="match status" value="2"/>
</dbReference>
<dbReference type="NCBIfam" id="TIGR00671">
    <property type="entry name" value="baf"/>
    <property type="match status" value="1"/>
</dbReference>
<keyword evidence="9 16" id="KW-0547">Nucleotide-binding</keyword>
<comment type="similarity">
    <text evidence="14 16">Belongs to the type III pantothenate kinase family.</text>
</comment>
<keyword evidence="8 16" id="KW-0808">Transferase</keyword>
<keyword evidence="12 16" id="KW-0630">Potassium</keyword>
<dbReference type="HAMAP" id="MF_01274">
    <property type="entry name" value="Pantothen_kinase_3"/>
    <property type="match status" value="1"/>
</dbReference>
<organism evidence="17">
    <name type="scientific">Caldithrix abyssi</name>
    <dbReference type="NCBI Taxonomy" id="187145"/>
    <lineage>
        <taxon>Bacteria</taxon>
        <taxon>Pseudomonadati</taxon>
        <taxon>Calditrichota</taxon>
        <taxon>Calditrichia</taxon>
        <taxon>Calditrichales</taxon>
        <taxon>Calditrichaceae</taxon>
        <taxon>Caldithrix</taxon>
    </lineage>
</organism>
<dbReference type="CDD" id="cd24015">
    <property type="entry name" value="ASKHA_NBD_PanK-III"/>
    <property type="match status" value="1"/>
</dbReference>
<dbReference type="NCBIfam" id="NF009855">
    <property type="entry name" value="PRK13321.1"/>
    <property type="match status" value="1"/>
</dbReference>
<dbReference type="Pfam" id="PF03309">
    <property type="entry name" value="Pan_kinase"/>
    <property type="match status" value="1"/>
</dbReference>
<dbReference type="EC" id="2.7.1.33" evidence="6 16"/>
<evidence type="ECO:0000256" key="5">
    <source>
        <dbReference type="ARBA" id="ARBA00011738"/>
    </source>
</evidence>
<evidence type="ECO:0000256" key="10">
    <source>
        <dbReference type="ARBA" id="ARBA00022777"/>
    </source>
</evidence>
<comment type="subcellular location">
    <subcellularLocation>
        <location evidence="3 16">Cytoplasm</location>
    </subcellularLocation>
</comment>
<dbReference type="Proteomes" id="UP000886124">
    <property type="component" value="Unassembled WGS sequence"/>
</dbReference>
<dbReference type="InterPro" id="IPR004619">
    <property type="entry name" value="Type_III_PanK"/>
</dbReference>
<dbReference type="SUPFAM" id="SSF53067">
    <property type="entry name" value="Actin-like ATPase domain"/>
    <property type="match status" value="2"/>
</dbReference>
<feature type="binding site" evidence="16">
    <location>
        <begin position="6"/>
        <end position="13"/>
    </location>
    <ligand>
        <name>ATP</name>
        <dbReference type="ChEBI" id="CHEBI:30616"/>
    </ligand>
</feature>
<evidence type="ECO:0000256" key="2">
    <source>
        <dbReference type="ARBA" id="ARBA00001958"/>
    </source>
</evidence>
<protein>
    <recommendedName>
        <fullName evidence="15 16">Type III pantothenate kinase</fullName>
        <ecNumber evidence="6 16">2.7.1.33</ecNumber>
    </recommendedName>
    <alternativeName>
        <fullName evidence="16">PanK-III</fullName>
    </alternativeName>
    <alternativeName>
        <fullName evidence="16">Pantothenic acid kinase</fullName>
    </alternativeName>
</protein>
<evidence type="ECO:0000256" key="4">
    <source>
        <dbReference type="ARBA" id="ARBA00005225"/>
    </source>
</evidence>
<dbReference type="NCBIfam" id="NF009848">
    <property type="entry name" value="PRK13318.1-6"/>
    <property type="match status" value="1"/>
</dbReference>
<feature type="binding site" evidence="16">
    <location>
        <begin position="107"/>
        <end position="110"/>
    </location>
    <ligand>
        <name>substrate</name>
    </ligand>
</feature>
<dbReference type="GO" id="GO:0046872">
    <property type="term" value="F:metal ion binding"/>
    <property type="evidence" value="ECO:0007669"/>
    <property type="project" value="UniProtKB-KW"/>
</dbReference>
<evidence type="ECO:0000256" key="9">
    <source>
        <dbReference type="ARBA" id="ARBA00022741"/>
    </source>
</evidence>
<gene>
    <name evidence="16" type="primary">coaX</name>
    <name evidence="17" type="ORF">ENJ89_09050</name>
</gene>
<dbReference type="PANTHER" id="PTHR34265:SF1">
    <property type="entry name" value="TYPE III PANTOTHENATE KINASE"/>
    <property type="match status" value="1"/>
</dbReference>
<accession>A0A7V5PQG4</accession>
<keyword evidence="11 16" id="KW-0067">ATP-binding</keyword>
<feature type="binding site" evidence="16">
    <location>
        <position position="100"/>
    </location>
    <ligand>
        <name>substrate</name>
    </ligand>
</feature>
<dbReference type="AlphaFoldDB" id="A0A7V5PQG4"/>
<evidence type="ECO:0000256" key="11">
    <source>
        <dbReference type="ARBA" id="ARBA00022840"/>
    </source>
</evidence>
<evidence type="ECO:0000256" key="12">
    <source>
        <dbReference type="ARBA" id="ARBA00022958"/>
    </source>
</evidence>
<comment type="pathway">
    <text evidence="4 16">Cofactor biosynthesis; coenzyme A biosynthesis; CoA from (R)-pantothenate: step 1/5.</text>
</comment>
<evidence type="ECO:0000256" key="8">
    <source>
        <dbReference type="ARBA" id="ARBA00022679"/>
    </source>
</evidence>
<dbReference type="PANTHER" id="PTHR34265">
    <property type="entry name" value="TYPE III PANTOTHENATE KINASE"/>
    <property type="match status" value="1"/>
</dbReference>
<comment type="cofactor">
    <cofactor evidence="2">
        <name>K(+)</name>
        <dbReference type="ChEBI" id="CHEBI:29103"/>
    </cofactor>
</comment>
<name>A0A7V5PQG4_CALAY</name>
<evidence type="ECO:0000256" key="14">
    <source>
        <dbReference type="ARBA" id="ARBA00038036"/>
    </source>
</evidence>
<evidence type="ECO:0000256" key="3">
    <source>
        <dbReference type="ARBA" id="ARBA00004496"/>
    </source>
</evidence>
<dbReference type="EMBL" id="DROD01000580">
    <property type="protein sequence ID" value="HHJ53326.1"/>
    <property type="molecule type" value="Genomic_DNA"/>
</dbReference>
<keyword evidence="7 16" id="KW-0963">Cytoplasm</keyword>
<feature type="active site" description="Proton acceptor" evidence="16">
    <location>
        <position position="109"/>
    </location>
</feature>
<feature type="binding site" evidence="16">
    <location>
        <position position="129"/>
    </location>
    <ligand>
        <name>K(+)</name>
        <dbReference type="ChEBI" id="CHEBI:29103"/>
    </ligand>
</feature>
<dbReference type="UniPathway" id="UPA00241">
    <property type="reaction ID" value="UER00352"/>
</dbReference>
<sequence length="258" mass="28452">MLLAIDVGNTHTVVGLFKDKELVDHWRITSDLARTEDEIGVVLHYLFHNGGYHPQQLDGACISSVVPDLTPIYRMMCKRYLHVDALVVNASLRLDMAIKYREPNMVGADRICNAVAGKKKYGAPLIILDFGTATTFDCVDANGDYLGGVIAPGLYTSIEALHRKTAKLPRVELQFPEHIIGQTTYESINSGIMYGSVFMLEGMIDRLTRELGAETRVVATGGLAKKIAKHTDVIGNVDPFLSLEGIALIYEMNKKADR</sequence>
<comment type="catalytic activity">
    <reaction evidence="1 16">
        <text>(R)-pantothenate + ATP = (R)-4'-phosphopantothenate + ADP + H(+)</text>
        <dbReference type="Rhea" id="RHEA:16373"/>
        <dbReference type="ChEBI" id="CHEBI:10986"/>
        <dbReference type="ChEBI" id="CHEBI:15378"/>
        <dbReference type="ChEBI" id="CHEBI:29032"/>
        <dbReference type="ChEBI" id="CHEBI:30616"/>
        <dbReference type="ChEBI" id="CHEBI:456216"/>
        <dbReference type="EC" id="2.7.1.33"/>
    </reaction>
</comment>
<evidence type="ECO:0000313" key="17">
    <source>
        <dbReference type="EMBL" id="HHJ53326.1"/>
    </source>
</evidence>
<proteinExistence type="inferred from homology"/>
<dbReference type="GO" id="GO:0004594">
    <property type="term" value="F:pantothenate kinase activity"/>
    <property type="evidence" value="ECO:0007669"/>
    <property type="project" value="UniProtKB-UniRule"/>
</dbReference>